<organism evidence="2 3">
    <name type="scientific">Pyrobaculum oguniense (strain DSM 13380 / JCM 10595 / TE7)</name>
    <dbReference type="NCBI Taxonomy" id="698757"/>
    <lineage>
        <taxon>Archaea</taxon>
        <taxon>Thermoproteota</taxon>
        <taxon>Thermoprotei</taxon>
        <taxon>Thermoproteales</taxon>
        <taxon>Thermoproteaceae</taxon>
        <taxon>Pyrobaculum</taxon>
    </lineage>
</organism>
<dbReference type="AlphaFoldDB" id="H6QB85"/>
<keyword evidence="3" id="KW-1185">Reference proteome</keyword>
<keyword evidence="1" id="KW-0472">Membrane</keyword>
<evidence type="ECO:0000256" key="1">
    <source>
        <dbReference type="SAM" id="Phobius"/>
    </source>
</evidence>
<dbReference type="STRING" id="698757.Pogu_2055"/>
<evidence type="ECO:0000313" key="3">
    <source>
        <dbReference type="Proteomes" id="UP000009062"/>
    </source>
</evidence>
<protein>
    <submittedName>
        <fullName evidence="2">Uncharacterized protein</fullName>
    </submittedName>
</protein>
<reference evidence="2 3" key="1">
    <citation type="journal article" date="2012" name="Stand. Genomic Sci.">
        <title>Complete genome sequence of Pyrobaculum oguniense.</title>
        <authorList>
            <person name="Bernick D.L."/>
            <person name="Karplus K."/>
            <person name="Lui L.M."/>
            <person name="Coker J.K."/>
            <person name="Murphy J.N."/>
            <person name="Chan P.P."/>
            <person name="Cozen A.E."/>
            <person name="Lowe T.M."/>
        </authorList>
    </citation>
    <scope>NUCLEOTIDE SEQUENCE [LARGE SCALE GENOMIC DNA]</scope>
    <source>
        <strain evidence="2 3">TE7</strain>
    </source>
</reference>
<feature type="transmembrane region" description="Helical" evidence="1">
    <location>
        <begin position="120"/>
        <end position="138"/>
    </location>
</feature>
<dbReference type="Proteomes" id="UP000009062">
    <property type="component" value="Chromosome"/>
</dbReference>
<feature type="transmembrane region" description="Helical" evidence="1">
    <location>
        <begin position="30"/>
        <end position="50"/>
    </location>
</feature>
<keyword evidence="1" id="KW-1133">Transmembrane helix</keyword>
<accession>H6QB85</accession>
<name>H6QB85_PYROT</name>
<gene>
    <name evidence="2" type="ordered locus">Pogu_2055</name>
</gene>
<dbReference type="HOGENOM" id="CLU_1105245_0_0_2"/>
<sequence>MKKLLIINFLIIIVGILILPIVYLKNIFTLSFNGLVLIEITLLILTPLLIVTFRDEKEITTFFLNFSITKIVIILFGIIIFIIAYTEMIILGYTYFLTLSFLFVALFIALFGRGKHVAKIALAIAIVGGLISALYGFYVPTFGADTWRDVSISKQIIITGSFESVSIRHPAYPIPLVPLLYTVMSLSLGFSPVWSNSISGFAYLVLLPLFIYYQRGWLAVTRSHTILVCWRWLRPSYLYGQYGSYRRRTRC</sequence>
<evidence type="ECO:0000313" key="2">
    <source>
        <dbReference type="EMBL" id="AFA40082.1"/>
    </source>
</evidence>
<dbReference type="KEGG" id="pog:Pogu_2055"/>
<feature type="transmembrane region" description="Helical" evidence="1">
    <location>
        <begin position="90"/>
        <end position="111"/>
    </location>
</feature>
<feature type="transmembrane region" description="Helical" evidence="1">
    <location>
        <begin position="62"/>
        <end position="84"/>
    </location>
</feature>
<dbReference type="EMBL" id="CP003316">
    <property type="protein sequence ID" value="AFA40082.1"/>
    <property type="molecule type" value="Genomic_DNA"/>
</dbReference>
<feature type="transmembrane region" description="Helical" evidence="1">
    <location>
        <begin position="5"/>
        <end position="24"/>
    </location>
</feature>
<proteinExistence type="predicted"/>
<feature type="transmembrane region" description="Helical" evidence="1">
    <location>
        <begin position="193"/>
        <end position="213"/>
    </location>
</feature>
<keyword evidence="1" id="KW-0812">Transmembrane</keyword>